<dbReference type="AlphaFoldDB" id="A0A9X6ZPJ3"/>
<name>A0A9X6ZPJ3_BACTU</name>
<accession>A0A9X6ZPJ3</accession>
<evidence type="ECO:0000256" key="1">
    <source>
        <dbReference type="SAM" id="MobiDB-lite"/>
    </source>
</evidence>
<evidence type="ECO:0000313" key="3">
    <source>
        <dbReference type="EMBL" id="PFJ24789.1"/>
    </source>
</evidence>
<feature type="transmembrane region" description="Helical" evidence="2">
    <location>
        <begin position="98"/>
        <end position="122"/>
    </location>
</feature>
<dbReference type="EMBL" id="NUVX01000125">
    <property type="protein sequence ID" value="PFJ24789.1"/>
    <property type="molecule type" value="Genomic_DNA"/>
</dbReference>
<organism evidence="3 4">
    <name type="scientific">Bacillus thuringiensis</name>
    <dbReference type="NCBI Taxonomy" id="1428"/>
    <lineage>
        <taxon>Bacteria</taxon>
        <taxon>Bacillati</taxon>
        <taxon>Bacillota</taxon>
        <taxon>Bacilli</taxon>
        <taxon>Bacillales</taxon>
        <taxon>Bacillaceae</taxon>
        <taxon>Bacillus</taxon>
        <taxon>Bacillus cereus group</taxon>
    </lineage>
</organism>
<feature type="transmembrane region" description="Helical" evidence="2">
    <location>
        <begin position="134"/>
        <end position="152"/>
    </location>
</feature>
<gene>
    <name evidence="3" type="ORF">COJ15_36070</name>
</gene>
<keyword evidence="2" id="KW-1133">Transmembrane helix</keyword>
<keyword evidence="2" id="KW-0472">Membrane</keyword>
<evidence type="ECO:0000256" key="2">
    <source>
        <dbReference type="SAM" id="Phobius"/>
    </source>
</evidence>
<proteinExistence type="predicted"/>
<keyword evidence="2" id="KW-0812">Transmembrane</keyword>
<evidence type="ECO:0000313" key="4">
    <source>
        <dbReference type="Proteomes" id="UP000224003"/>
    </source>
</evidence>
<comment type="caution">
    <text evidence="3">The sequence shown here is derived from an EMBL/GenBank/DDBJ whole genome shotgun (WGS) entry which is preliminary data.</text>
</comment>
<reference evidence="3 4" key="1">
    <citation type="submission" date="2017-09" db="EMBL/GenBank/DDBJ databases">
        <title>Large-scale bioinformatics analysis of Bacillus genomes uncovers conserved roles of natural products in bacterial physiology.</title>
        <authorList>
            <consortium name="Agbiome Team Llc"/>
            <person name="Bleich R.M."/>
            <person name="Grubbs K.J."/>
            <person name="Santa Maria K.C."/>
            <person name="Allen S.E."/>
            <person name="Farag S."/>
            <person name="Shank E.A."/>
            <person name="Bowers A."/>
        </authorList>
    </citation>
    <scope>NUCLEOTIDE SEQUENCE [LARGE SCALE GENOMIC DNA]</scope>
    <source>
        <strain evidence="3 4">AFS085496</strain>
    </source>
</reference>
<protein>
    <submittedName>
        <fullName evidence="3">Uncharacterized protein</fullName>
    </submittedName>
</protein>
<dbReference type="RefSeq" id="WP_098517913.1">
    <property type="nucleotide sequence ID" value="NZ_NUVX01000125.1"/>
</dbReference>
<sequence length="159" mass="18324">MDNEESYSSGYDGGFVGDRRSKKSSIKSPKIPKFRSFIKVRKRHRARVQSDFETKISTWTIISFLISALFHTETVFVLFYGLFVLYTIISKDIRPIRILSGIILATGVVFFIALTFAVFVSLFSLLTEPFTWTAYKYIVGAPVISWVIVRVLNKWIYND</sequence>
<feature type="region of interest" description="Disordered" evidence="1">
    <location>
        <begin position="1"/>
        <end position="28"/>
    </location>
</feature>
<dbReference type="Proteomes" id="UP000224003">
    <property type="component" value="Unassembled WGS sequence"/>
</dbReference>
<feature type="transmembrane region" description="Helical" evidence="2">
    <location>
        <begin position="61"/>
        <end position="86"/>
    </location>
</feature>